<evidence type="ECO:0000259" key="4">
    <source>
        <dbReference type="PROSITE" id="PS50977"/>
    </source>
</evidence>
<feature type="DNA-binding region" description="H-T-H motif" evidence="3">
    <location>
        <begin position="22"/>
        <end position="41"/>
    </location>
</feature>
<dbReference type="Proteomes" id="UP001341444">
    <property type="component" value="Unassembled WGS sequence"/>
</dbReference>
<comment type="caution">
    <text evidence="5">The sequence shown here is derived from an EMBL/GenBank/DDBJ whole genome shotgun (WGS) entry which is preliminary data.</text>
</comment>
<name>A0ABU6MLY2_9BACI</name>
<evidence type="ECO:0000256" key="2">
    <source>
        <dbReference type="ARBA" id="ARBA00023125"/>
    </source>
</evidence>
<dbReference type="InterPro" id="IPR009057">
    <property type="entry name" value="Homeodomain-like_sf"/>
</dbReference>
<keyword evidence="2 3" id="KW-0238">DNA-binding</keyword>
<evidence type="ECO:0000256" key="3">
    <source>
        <dbReference type="PROSITE-ProRule" id="PRU00335"/>
    </source>
</evidence>
<proteinExistence type="predicted"/>
<dbReference type="PANTHER" id="PTHR43479">
    <property type="entry name" value="ACREF/ENVCD OPERON REPRESSOR-RELATED"/>
    <property type="match status" value="1"/>
</dbReference>
<dbReference type="PROSITE" id="PS01081">
    <property type="entry name" value="HTH_TETR_1"/>
    <property type="match status" value="1"/>
</dbReference>
<evidence type="ECO:0000313" key="5">
    <source>
        <dbReference type="EMBL" id="MED1204060.1"/>
    </source>
</evidence>
<sequence>MKEKIVQQSILLFEKYGFSQTSIQDIVDALSVTKGTFYYYFNSKEELLMKIHLQYIEQLLKKQEKIMENPSLTHKEKISGIVELLITDIGEKGPSARVFFREIRHLKGENSSEIKEMRKQFRLKIEEIVRLGVEAGEFRDGLQIEMTAFGILGVTNWSYQWYDPSKQISDKQLADIFVDMILHGIEKKV</sequence>
<dbReference type="PRINTS" id="PR00455">
    <property type="entry name" value="HTHTETR"/>
</dbReference>
<dbReference type="InterPro" id="IPR050624">
    <property type="entry name" value="HTH-type_Tx_Regulator"/>
</dbReference>
<evidence type="ECO:0000256" key="1">
    <source>
        <dbReference type="ARBA" id="ARBA00022491"/>
    </source>
</evidence>
<dbReference type="PANTHER" id="PTHR43479:SF11">
    <property type="entry name" value="ACREF_ENVCD OPERON REPRESSOR-RELATED"/>
    <property type="match status" value="1"/>
</dbReference>
<dbReference type="InterPro" id="IPR041490">
    <property type="entry name" value="KstR2_TetR_C"/>
</dbReference>
<dbReference type="InterPro" id="IPR001647">
    <property type="entry name" value="HTH_TetR"/>
</dbReference>
<dbReference type="RefSeq" id="WP_066264377.1">
    <property type="nucleotide sequence ID" value="NZ_JARMAB010000019.1"/>
</dbReference>
<gene>
    <name evidence="5" type="ORF">P4T90_13455</name>
</gene>
<dbReference type="Pfam" id="PF17932">
    <property type="entry name" value="TetR_C_24"/>
    <property type="match status" value="1"/>
</dbReference>
<dbReference type="EMBL" id="JARMAB010000019">
    <property type="protein sequence ID" value="MED1204060.1"/>
    <property type="molecule type" value="Genomic_DNA"/>
</dbReference>
<keyword evidence="6" id="KW-1185">Reference proteome</keyword>
<evidence type="ECO:0000313" key="6">
    <source>
        <dbReference type="Proteomes" id="UP001341444"/>
    </source>
</evidence>
<feature type="domain" description="HTH tetR-type" evidence="4">
    <location>
        <begin position="1"/>
        <end position="59"/>
    </location>
</feature>
<dbReference type="SUPFAM" id="SSF46689">
    <property type="entry name" value="Homeodomain-like"/>
    <property type="match status" value="1"/>
</dbReference>
<protein>
    <submittedName>
        <fullName evidence="5">TetR/AcrR family transcriptional regulator</fullName>
    </submittedName>
</protein>
<accession>A0ABU6MLY2</accession>
<reference evidence="5 6" key="1">
    <citation type="submission" date="2023-03" db="EMBL/GenBank/DDBJ databases">
        <title>Bacillus Genome Sequencing.</title>
        <authorList>
            <person name="Dunlap C."/>
        </authorList>
    </citation>
    <scope>NUCLEOTIDE SEQUENCE [LARGE SCALE GENOMIC DNA]</scope>
    <source>
        <strain evidence="5 6">B-23453</strain>
    </source>
</reference>
<dbReference type="PROSITE" id="PS50977">
    <property type="entry name" value="HTH_TETR_2"/>
    <property type="match status" value="1"/>
</dbReference>
<dbReference type="InterPro" id="IPR023772">
    <property type="entry name" value="DNA-bd_HTH_TetR-type_CS"/>
</dbReference>
<dbReference type="Pfam" id="PF00440">
    <property type="entry name" value="TetR_N"/>
    <property type="match status" value="1"/>
</dbReference>
<organism evidence="5 6">
    <name type="scientific">Heyndrickxia acidicola</name>
    <dbReference type="NCBI Taxonomy" id="209389"/>
    <lineage>
        <taxon>Bacteria</taxon>
        <taxon>Bacillati</taxon>
        <taxon>Bacillota</taxon>
        <taxon>Bacilli</taxon>
        <taxon>Bacillales</taxon>
        <taxon>Bacillaceae</taxon>
        <taxon>Heyndrickxia</taxon>
    </lineage>
</organism>
<keyword evidence="1" id="KW-0678">Repressor</keyword>
<dbReference type="SUPFAM" id="SSF48498">
    <property type="entry name" value="Tetracyclin repressor-like, C-terminal domain"/>
    <property type="match status" value="1"/>
</dbReference>
<dbReference type="Gene3D" id="1.10.357.10">
    <property type="entry name" value="Tetracycline Repressor, domain 2"/>
    <property type="match status" value="1"/>
</dbReference>
<dbReference type="InterPro" id="IPR036271">
    <property type="entry name" value="Tet_transcr_reg_TetR-rel_C_sf"/>
</dbReference>
<dbReference type="Gene3D" id="1.10.10.60">
    <property type="entry name" value="Homeodomain-like"/>
    <property type="match status" value="1"/>
</dbReference>